<accession>A0A378RL49</accession>
<dbReference type="AlphaFoldDB" id="A0A378RL49"/>
<organism evidence="2 3">
    <name type="scientific">Myroides odoratus</name>
    <name type="common">Flavobacterium odoratum</name>
    <dbReference type="NCBI Taxonomy" id="256"/>
    <lineage>
        <taxon>Bacteria</taxon>
        <taxon>Pseudomonadati</taxon>
        <taxon>Bacteroidota</taxon>
        <taxon>Flavobacteriia</taxon>
        <taxon>Flavobacteriales</taxon>
        <taxon>Flavobacteriaceae</taxon>
        <taxon>Myroides</taxon>
    </lineage>
</organism>
<keyword evidence="1" id="KW-0732">Signal</keyword>
<evidence type="ECO:0000313" key="2">
    <source>
        <dbReference type="EMBL" id="STZ27725.1"/>
    </source>
</evidence>
<feature type="signal peptide" evidence="1">
    <location>
        <begin position="1"/>
        <end position="21"/>
    </location>
</feature>
<keyword evidence="3" id="KW-1185">Reference proteome</keyword>
<sequence>MRKHVLSFVLCSIAFSGLAQDKVGIGSKTPTSTLTVEGSIAGGYREITTFNTPVKLEETDHYVTFNANGNGQIILPAVGMGDSSLKGRIYKIKNISNYTVTITPALDEKFRNFGQDTQNIELKPGQYAEIVCNGKMLGTSTWDVSSISLGIPEEPPVIQLPENEPIWQFINIYDYAAIDSQLVTVSGTELIGFSKTIVVPANKEAKIVVSYSIPLGSISIQYGYYGVSLRKNNRELEAGSRRGTTGNSASTAAMVMTSISAAIADNITASPSDQRITYSLHSYLDGVRELKYGMYSATGENYNWGRGYWSIMVYLK</sequence>
<proteinExistence type="predicted"/>
<reference evidence="2 3" key="1">
    <citation type="submission" date="2018-06" db="EMBL/GenBank/DDBJ databases">
        <authorList>
            <consortium name="Pathogen Informatics"/>
            <person name="Doyle S."/>
        </authorList>
    </citation>
    <scope>NUCLEOTIDE SEQUENCE [LARGE SCALE GENOMIC DNA]</scope>
    <source>
        <strain evidence="2 3">NCTC11179</strain>
    </source>
</reference>
<feature type="chain" id="PRO_5016706127" description="IgGFc-binding protein N-terminal domain-containing protein" evidence="1">
    <location>
        <begin position="22"/>
        <end position="316"/>
    </location>
</feature>
<evidence type="ECO:0008006" key="4">
    <source>
        <dbReference type="Google" id="ProtNLM"/>
    </source>
</evidence>
<name>A0A378RL49_MYROD</name>
<protein>
    <recommendedName>
        <fullName evidence="4">IgGFc-binding protein N-terminal domain-containing protein</fullName>
    </recommendedName>
</protein>
<evidence type="ECO:0000313" key="3">
    <source>
        <dbReference type="Proteomes" id="UP000255024"/>
    </source>
</evidence>
<gene>
    <name evidence="2" type="ORF">NCTC11179_01261</name>
</gene>
<dbReference type="Proteomes" id="UP000255024">
    <property type="component" value="Unassembled WGS sequence"/>
</dbReference>
<dbReference type="RefSeq" id="WP_115090604.1">
    <property type="nucleotide sequence ID" value="NZ_CP068107.1"/>
</dbReference>
<evidence type="ECO:0000256" key="1">
    <source>
        <dbReference type="SAM" id="SignalP"/>
    </source>
</evidence>
<dbReference type="EMBL" id="UGQL01000001">
    <property type="protein sequence ID" value="STZ27725.1"/>
    <property type="molecule type" value="Genomic_DNA"/>
</dbReference>